<evidence type="ECO:0000313" key="2">
    <source>
        <dbReference type="Proteomes" id="UP000235731"/>
    </source>
</evidence>
<name>A0A2N7PK08_9BACT</name>
<evidence type="ECO:0000313" key="1">
    <source>
        <dbReference type="EMBL" id="PMP63321.1"/>
    </source>
</evidence>
<dbReference type="Pfam" id="PF14385">
    <property type="entry name" value="DUF4416"/>
    <property type="match status" value="1"/>
</dbReference>
<accession>A0A2N7PK08</accession>
<sequence>MSHPREPDPVLFFLGVTEKERGFFLREIRDFFEEELGMIAFEGPYFNFSEFTDYYEEEMGKPLWKGFYVFEKLRKPEFLLDLKYLSYEIERKTSTSEGKRRVNLDPGYITLSKIVLATFKDYSHRIYLGRSIFGEVTLFYKEGTFQCFPWTYPDYRTKEVIDFFNKVRNYYKEKLRAYR</sequence>
<dbReference type="EMBL" id="PNIE01000039">
    <property type="protein sequence ID" value="PMP63321.1"/>
    <property type="molecule type" value="Genomic_DNA"/>
</dbReference>
<dbReference type="Proteomes" id="UP000235731">
    <property type="component" value="Unassembled WGS sequence"/>
</dbReference>
<dbReference type="InterPro" id="IPR025529">
    <property type="entry name" value="DUF4416"/>
</dbReference>
<gene>
    <name evidence="1" type="ORF">C0197_02840</name>
</gene>
<organism evidence="1 2">
    <name type="scientific">Caldimicrobium thiodismutans</name>
    <dbReference type="NCBI Taxonomy" id="1653476"/>
    <lineage>
        <taxon>Bacteria</taxon>
        <taxon>Pseudomonadati</taxon>
        <taxon>Thermodesulfobacteriota</taxon>
        <taxon>Thermodesulfobacteria</taxon>
        <taxon>Thermodesulfobacteriales</taxon>
        <taxon>Thermodesulfobacteriaceae</taxon>
        <taxon>Caldimicrobium</taxon>
    </lineage>
</organism>
<comment type="caution">
    <text evidence="1">The sequence shown here is derived from an EMBL/GenBank/DDBJ whole genome shotgun (WGS) entry which is preliminary data.</text>
</comment>
<protein>
    <submittedName>
        <fullName evidence="1">DUF4416 domain-containing protein</fullName>
    </submittedName>
</protein>
<dbReference type="AlphaFoldDB" id="A0A2N7PK08"/>
<proteinExistence type="predicted"/>
<reference evidence="1 2" key="1">
    <citation type="submission" date="2018-01" db="EMBL/GenBank/DDBJ databases">
        <title>Metagenomic assembled genomes from two thermal pools in the Uzon Caldera, Kamchatka, Russia.</title>
        <authorList>
            <person name="Wilkins L."/>
            <person name="Ettinger C."/>
        </authorList>
    </citation>
    <scope>NUCLEOTIDE SEQUENCE [LARGE SCALE GENOMIC DNA]</scope>
    <source>
        <strain evidence="1">ZAV-15</strain>
    </source>
</reference>